<feature type="transmembrane region" description="Helical" evidence="2">
    <location>
        <begin position="217"/>
        <end position="235"/>
    </location>
</feature>
<feature type="transmembrane region" description="Helical" evidence="2">
    <location>
        <begin position="184"/>
        <end position="205"/>
    </location>
</feature>
<feature type="transmembrane region" description="Helical" evidence="2">
    <location>
        <begin position="108"/>
        <end position="128"/>
    </location>
</feature>
<sequence>MNSWNTPRDEFDSPNAIHAERRKYEPDSREQAREEPATEEPILVEPACNNLGCNDPGCNAPATAPPVLVHPIEHETTPAAPEGTMAAAAIVLENTSLGDQNRVSRSPLSLRVTAALVVLGILTPLGIARTLSPSTQGLGTHQQLGLPPCSMRVLFDMRCPACGMTTSWSYWTRGQWWSSLRTNSGGACLAFLVVAVALIASRVVWTGRMPEYATTYRIGWAIVAIGVVTVVDWIVRLSL</sequence>
<feature type="compositionally biased region" description="Basic and acidic residues" evidence="1">
    <location>
        <begin position="18"/>
        <end position="36"/>
    </location>
</feature>
<protein>
    <recommendedName>
        <fullName evidence="5">DUF2752 domain-containing protein</fullName>
    </recommendedName>
</protein>
<dbReference type="InterPro" id="IPR021215">
    <property type="entry name" value="DUF2752"/>
</dbReference>
<dbReference type="Proteomes" id="UP000536179">
    <property type="component" value="Unassembled WGS sequence"/>
</dbReference>
<dbReference type="EMBL" id="JACHXU010000006">
    <property type="protein sequence ID" value="MBB3206476.1"/>
    <property type="molecule type" value="Genomic_DNA"/>
</dbReference>
<evidence type="ECO:0008006" key="5">
    <source>
        <dbReference type="Google" id="ProtNLM"/>
    </source>
</evidence>
<dbReference type="RefSeq" id="WP_184304948.1">
    <property type="nucleotide sequence ID" value="NZ_JACHXU010000006.1"/>
</dbReference>
<keyword evidence="2" id="KW-0472">Membrane</keyword>
<organism evidence="3 4">
    <name type="scientific">Aporhodopirellula rubra</name>
    <dbReference type="NCBI Taxonomy" id="980271"/>
    <lineage>
        <taxon>Bacteria</taxon>
        <taxon>Pseudomonadati</taxon>
        <taxon>Planctomycetota</taxon>
        <taxon>Planctomycetia</taxon>
        <taxon>Pirellulales</taxon>
        <taxon>Pirellulaceae</taxon>
        <taxon>Aporhodopirellula</taxon>
    </lineage>
</organism>
<gene>
    <name evidence="3" type="ORF">FHS27_002285</name>
</gene>
<evidence type="ECO:0000256" key="1">
    <source>
        <dbReference type="SAM" id="MobiDB-lite"/>
    </source>
</evidence>
<evidence type="ECO:0000313" key="3">
    <source>
        <dbReference type="EMBL" id="MBB3206476.1"/>
    </source>
</evidence>
<keyword evidence="2" id="KW-0812">Transmembrane</keyword>
<name>A0A7W5DXR2_9BACT</name>
<reference evidence="3 4" key="1">
    <citation type="submission" date="2020-08" db="EMBL/GenBank/DDBJ databases">
        <title>Genomic Encyclopedia of Type Strains, Phase III (KMG-III): the genomes of soil and plant-associated and newly described type strains.</title>
        <authorList>
            <person name="Whitman W."/>
        </authorList>
    </citation>
    <scope>NUCLEOTIDE SEQUENCE [LARGE SCALE GENOMIC DNA]</scope>
    <source>
        <strain evidence="3 4">CECT 8075</strain>
    </source>
</reference>
<evidence type="ECO:0000313" key="4">
    <source>
        <dbReference type="Proteomes" id="UP000536179"/>
    </source>
</evidence>
<comment type="caution">
    <text evidence="3">The sequence shown here is derived from an EMBL/GenBank/DDBJ whole genome shotgun (WGS) entry which is preliminary data.</text>
</comment>
<accession>A0A7W5DXR2</accession>
<proteinExistence type="predicted"/>
<dbReference type="AlphaFoldDB" id="A0A7W5DXR2"/>
<keyword evidence="4" id="KW-1185">Reference proteome</keyword>
<keyword evidence="2" id="KW-1133">Transmembrane helix</keyword>
<dbReference type="Pfam" id="PF10825">
    <property type="entry name" value="DUF2752"/>
    <property type="match status" value="1"/>
</dbReference>
<evidence type="ECO:0000256" key="2">
    <source>
        <dbReference type="SAM" id="Phobius"/>
    </source>
</evidence>
<feature type="region of interest" description="Disordered" evidence="1">
    <location>
        <begin position="1"/>
        <end position="43"/>
    </location>
</feature>